<feature type="domain" description="Histidine kinase" evidence="19">
    <location>
        <begin position="211"/>
        <end position="428"/>
    </location>
</feature>
<dbReference type="Gene3D" id="1.10.287.130">
    <property type="match status" value="1"/>
</dbReference>
<accession>A0A4R6YB75</accession>
<comment type="catalytic activity">
    <reaction evidence="1">
        <text>ATP + protein L-histidine = ADP + protein N-phospho-L-histidine.</text>
        <dbReference type="EC" id="2.7.13.3"/>
    </reaction>
</comment>
<keyword evidence="7" id="KW-0597">Phosphoprotein</keyword>
<comment type="function">
    <text evidence="17">Member of the two-component regulatory system PhoR/PhoB involved in the phosphate regulon genes expression. PhoR may function as a membrane-associated protein kinase that phosphorylates PhoB in response to environmental signals.</text>
</comment>
<evidence type="ECO:0000259" key="19">
    <source>
        <dbReference type="PROSITE" id="PS50109"/>
    </source>
</evidence>
<dbReference type="GO" id="GO:0006817">
    <property type="term" value="P:phosphate ion transport"/>
    <property type="evidence" value="ECO:0007669"/>
    <property type="project" value="UniProtKB-KW"/>
</dbReference>
<dbReference type="Pfam" id="PF11808">
    <property type="entry name" value="PhoR"/>
    <property type="match status" value="1"/>
</dbReference>
<dbReference type="Pfam" id="PF13188">
    <property type="entry name" value="PAS_8"/>
    <property type="match status" value="1"/>
</dbReference>
<evidence type="ECO:0000256" key="9">
    <source>
        <dbReference type="ARBA" id="ARBA00022679"/>
    </source>
</evidence>
<dbReference type="Gene3D" id="3.30.450.20">
    <property type="entry name" value="PAS domain"/>
    <property type="match status" value="1"/>
</dbReference>
<keyword evidence="16 18" id="KW-0472">Membrane</keyword>
<dbReference type="PANTHER" id="PTHR45453">
    <property type="entry name" value="PHOSPHATE REGULON SENSOR PROTEIN PHOR"/>
    <property type="match status" value="1"/>
</dbReference>
<organism evidence="20 21">
    <name type="scientific">Hydromonas duriensis</name>
    <dbReference type="NCBI Taxonomy" id="1527608"/>
    <lineage>
        <taxon>Bacteria</taxon>
        <taxon>Pseudomonadati</taxon>
        <taxon>Pseudomonadota</taxon>
        <taxon>Betaproteobacteria</taxon>
        <taxon>Burkholderiales</taxon>
        <taxon>Burkholderiaceae</taxon>
        <taxon>Hydromonas</taxon>
    </lineage>
</organism>
<evidence type="ECO:0000256" key="8">
    <source>
        <dbReference type="ARBA" id="ARBA00022592"/>
    </source>
</evidence>
<dbReference type="InterPro" id="IPR050351">
    <property type="entry name" value="BphY/WalK/GraS-like"/>
</dbReference>
<name>A0A4R6YB75_9BURK</name>
<evidence type="ECO:0000256" key="10">
    <source>
        <dbReference type="ARBA" id="ARBA00022692"/>
    </source>
</evidence>
<dbReference type="InterPro" id="IPR004358">
    <property type="entry name" value="Sig_transdc_His_kin-like_C"/>
</dbReference>
<feature type="transmembrane region" description="Helical" evidence="18">
    <location>
        <begin position="15"/>
        <end position="43"/>
    </location>
</feature>
<dbReference type="GO" id="GO:0000155">
    <property type="term" value="F:phosphorelay sensor kinase activity"/>
    <property type="evidence" value="ECO:0007669"/>
    <property type="project" value="InterPro"/>
</dbReference>
<dbReference type="GO" id="GO:0016036">
    <property type="term" value="P:cellular response to phosphate starvation"/>
    <property type="evidence" value="ECO:0007669"/>
    <property type="project" value="TreeGrafter"/>
</dbReference>
<dbReference type="Pfam" id="PF00512">
    <property type="entry name" value="HisKA"/>
    <property type="match status" value="1"/>
</dbReference>
<dbReference type="InterPro" id="IPR003661">
    <property type="entry name" value="HisK_dim/P_dom"/>
</dbReference>
<dbReference type="SUPFAM" id="SSF55874">
    <property type="entry name" value="ATPase domain of HSP90 chaperone/DNA topoisomerase II/histidine kinase"/>
    <property type="match status" value="1"/>
</dbReference>
<dbReference type="FunFam" id="1.10.287.130:FF:000001">
    <property type="entry name" value="Two-component sensor histidine kinase"/>
    <property type="match status" value="1"/>
</dbReference>
<dbReference type="InterPro" id="IPR036097">
    <property type="entry name" value="HisK_dim/P_sf"/>
</dbReference>
<protein>
    <recommendedName>
        <fullName evidence="4">Phosphate regulon sensor protein PhoR</fullName>
        <ecNumber evidence="3">2.7.13.3</ecNumber>
    </recommendedName>
</protein>
<evidence type="ECO:0000256" key="18">
    <source>
        <dbReference type="SAM" id="Phobius"/>
    </source>
</evidence>
<dbReference type="EMBL" id="SNZE01000002">
    <property type="protein sequence ID" value="TDR32775.1"/>
    <property type="molecule type" value="Genomic_DNA"/>
</dbReference>
<keyword evidence="11" id="KW-0547">Nucleotide-binding</keyword>
<evidence type="ECO:0000313" key="20">
    <source>
        <dbReference type="EMBL" id="TDR32775.1"/>
    </source>
</evidence>
<evidence type="ECO:0000256" key="17">
    <source>
        <dbReference type="ARBA" id="ARBA00025207"/>
    </source>
</evidence>
<keyword evidence="12 20" id="KW-0418">Kinase</keyword>
<keyword evidence="14 18" id="KW-1133">Transmembrane helix</keyword>
<dbReference type="InterPro" id="IPR014310">
    <property type="entry name" value="Sig_transdc_His_kinase_PhoR"/>
</dbReference>
<dbReference type="PROSITE" id="PS50109">
    <property type="entry name" value="HIS_KIN"/>
    <property type="match status" value="1"/>
</dbReference>
<keyword evidence="9" id="KW-0808">Transferase</keyword>
<dbReference type="PRINTS" id="PR00344">
    <property type="entry name" value="BCTRLSENSOR"/>
</dbReference>
<keyword evidence="5" id="KW-0813">Transport</keyword>
<evidence type="ECO:0000256" key="12">
    <source>
        <dbReference type="ARBA" id="ARBA00022777"/>
    </source>
</evidence>
<dbReference type="Gene3D" id="3.30.565.10">
    <property type="entry name" value="Histidine kinase-like ATPase, C-terminal domain"/>
    <property type="match status" value="1"/>
</dbReference>
<dbReference type="SMART" id="SM00388">
    <property type="entry name" value="HisKA"/>
    <property type="match status" value="1"/>
</dbReference>
<evidence type="ECO:0000256" key="15">
    <source>
        <dbReference type="ARBA" id="ARBA00023012"/>
    </source>
</evidence>
<evidence type="ECO:0000256" key="3">
    <source>
        <dbReference type="ARBA" id="ARBA00012438"/>
    </source>
</evidence>
<dbReference type="FunFam" id="3.30.565.10:FF:000006">
    <property type="entry name" value="Sensor histidine kinase WalK"/>
    <property type="match status" value="1"/>
</dbReference>
<gene>
    <name evidence="20" type="ORF">DFR44_10271</name>
</gene>
<dbReference type="OrthoDB" id="9813151at2"/>
<evidence type="ECO:0000256" key="14">
    <source>
        <dbReference type="ARBA" id="ARBA00022989"/>
    </source>
</evidence>
<proteinExistence type="predicted"/>
<dbReference type="InterPro" id="IPR021766">
    <property type="entry name" value="PhoR_N"/>
</dbReference>
<dbReference type="AlphaFoldDB" id="A0A4R6YB75"/>
<keyword evidence="6" id="KW-1003">Cell membrane</keyword>
<evidence type="ECO:0000256" key="13">
    <source>
        <dbReference type="ARBA" id="ARBA00022840"/>
    </source>
</evidence>
<evidence type="ECO:0000313" key="21">
    <source>
        <dbReference type="Proteomes" id="UP000294480"/>
    </source>
</evidence>
<evidence type="ECO:0000256" key="4">
    <source>
        <dbReference type="ARBA" id="ARBA00019665"/>
    </source>
</evidence>
<evidence type="ECO:0000256" key="11">
    <source>
        <dbReference type="ARBA" id="ARBA00022741"/>
    </source>
</evidence>
<dbReference type="GO" id="GO:0005524">
    <property type="term" value="F:ATP binding"/>
    <property type="evidence" value="ECO:0007669"/>
    <property type="project" value="UniProtKB-KW"/>
</dbReference>
<keyword evidence="21" id="KW-1185">Reference proteome</keyword>
<evidence type="ECO:0000256" key="5">
    <source>
        <dbReference type="ARBA" id="ARBA00022448"/>
    </source>
</evidence>
<evidence type="ECO:0000256" key="6">
    <source>
        <dbReference type="ARBA" id="ARBA00022475"/>
    </source>
</evidence>
<dbReference type="EC" id="2.7.13.3" evidence="3"/>
<evidence type="ECO:0000256" key="7">
    <source>
        <dbReference type="ARBA" id="ARBA00022553"/>
    </source>
</evidence>
<keyword evidence="13" id="KW-0067">ATP-binding</keyword>
<dbReference type="GO" id="GO:0004721">
    <property type="term" value="F:phosphoprotein phosphatase activity"/>
    <property type="evidence" value="ECO:0007669"/>
    <property type="project" value="InterPro"/>
</dbReference>
<evidence type="ECO:0000256" key="1">
    <source>
        <dbReference type="ARBA" id="ARBA00000085"/>
    </source>
</evidence>
<dbReference type="InterPro" id="IPR035965">
    <property type="entry name" value="PAS-like_dom_sf"/>
</dbReference>
<comment type="caution">
    <text evidence="20">The sequence shown here is derived from an EMBL/GenBank/DDBJ whole genome shotgun (WGS) entry which is preliminary data.</text>
</comment>
<keyword evidence="15" id="KW-0902">Two-component regulatory system</keyword>
<keyword evidence="10 18" id="KW-0812">Transmembrane</keyword>
<dbReference type="SUPFAM" id="SSF47384">
    <property type="entry name" value="Homodimeric domain of signal transducing histidine kinase"/>
    <property type="match status" value="1"/>
</dbReference>
<dbReference type="SMART" id="SM00387">
    <property type="entry name" value="HATPase_c"/>
    <property type="match status" value="1"/>
</dbReference>
<dbReference type="Pfam" id="PF02518">
    <property type="entry name" value="HATPase_c"/>
    <property type="match status" value="1"/>
</dbReference>
<dbReference type="InterPro" id="IPR000014">
    <property type="entry name" value="PAS"/>
</dbReference>
<keyword evidence="8" id="KW-0592">Phosphate transport</keyword>
<evidence type="ECO:0000256" key="16">
    <source>
        <dbReference type="ARBA" id="ARBA00023136"/>
    </source>
</evidence>
<dbReference type="GO" id="GO:0005886">
    <property type="term" value="C:plasma membrane"/>
    <property type="evidence" value="ECO:0007669"/>
    <property type="project" value="UniProtKB-SubCell"/>
</dbReference>
<dbReference type="CDD" id="cd00082">
    <property type="entry name" value="HisKA"/>
    <property type="match status" value="1"/>
</dbReference>
<dbReference type="InterPro" id="IPR036890">
    <property type="entry name" value="HATPase_C_sf"/>
</dbReference>
<dbReference type="RefSeq" id="WP_133618953.1">
    <property type="nucleotide sequence ID" value="NZ_SNZE01000002.1"/>
</dbReference>
<dbReference type="PANTHER" id="PTHR45453:SF1">
    <property type="entry name" value="PHOSPHATE REGULON SENSOR PROTEIN PHOR"/>
    <property type="match status" value="1"/>
</dbReference>
<reference evidence="20 21" key="1">
    <citation type="submission" date="2019-03" db="EMBL/GenBank/DDBJ databases">
        <title>Genomic Encyclopedia of Type Strains, Phase IV (KMG-IV): sequencing the most valuable type-strain genomes for metagenomic binning, comparative biology and taxonomic classification.</title>
        <authorList>
            <person name="Goeker M."/>
        </authorList>
    </citation>
    <scope>NUCLEOTIDE SEQUENCE [LARGE SCALE GENOMIC DNA]</scope>
    <source>
        <strain evidence="20 21">DSM 102852</strain>
    </source>
</reference>
<dbReference type="SUPFAM" id="SSF55785">
    <property type="entry name" value="PYP-like sensor domain (PAS domain)"/>
    <property type="match status" value="1"/>
</dbReference>
<evidence type="ECO:0000256" key="2">
    <source>
        <dbReference type="ARBA" id="ARBA00004429"/>
    </source>
</evidence>
<dbReference type="NCBIfam" id="TIGR02966">
    <property type="entry name" value="phoR_proteo"/>
    <property type="match status" value="1"/>
</dbReference>
<sequence>MKQVSFLRAAALPSLIWLVIVAVLSWFVPVWVGLALVIAFLVWQLSNHYRELHHFALWLTHPTSKNVPSGHGVWTDIFAKLYAMRRMDEKHEAQLAEWLERFQNTMRHLPDGVVLMDKSSHLEWCNPVAEQHFEFSLARDRGHRMLNLVREPKLIEYIRAAQYDAPMKMSYLSRQLEVTLIEFEEESVILVSRDITETERVDAMRRDFIANASHELRTPLTVISGFLEYAQDPDAMANTPVEEQQRQMKLMHRQAEHMTILVSDMLMLSRLESEMRVEDVDIDMPRLLEQQLIAAQALSNGQHEFMADVVQVKLRGSHQEIDSVITNLLSNAVRYTPAGGVISLKWSVTQEGAVLSVSDTGVGIAPEHLPRLTERFYRVNKDQSRASKGTGLGLAIVKHVLIRHQAELKIHSNVGEGSTFIVQFPKERLLK</sequence>
<dbReference type="InterPro" id="IPR003594">
    <property type="entry name" value="HATPase_dom"/>
</dbReference>
<dbReference type="InterPro" id="IPR005467">
    <property type="entry name" value="His_kinase_dom"/>
</dbReference>
<dbReference type="Proteomes" id="UP000294480">
    <property type="component" value="Unassembled WGS sequence"/>
</dbReference>
<comment type="subcellular location">
    <subcellularLocation>
        <location evidence="2">Cell inner membrane</location>
        <topology evidence="2">Multi-pass membrane protein</topology>
    </subcellularLocation>
</comment>